<feature type="site" description="Histone H3K4me3 binding" evidence="8">
    <location>
        <position position="390"/>
    </location>
</feature>
<dbReference type="RefSeq" id="XP_007313035.1">
    <property type="nucleotide sequence ID" value="XM_007312973.1"/>
</dbReference>
<evidence type="ECO:0000256" key="9">
    <source>
        <dbReference type="PIRSR" id="PIRSR628651-51"/>
    </source>
</evidence>
<evidence type="ECO:0000256" key="10">
    <source>
        <dbReference type="PROSITE-ProRule" id="PRU00146"/>
    </source>
</evidence>
<keyword evidence="6 11" id="KW-0156">Chromatin regulator</keyword>
<dbReference type="PANTHER" id="PTHR10333">
    <property type="entry name" value="INHIBITOR OF GROWTH PROTEIN"/>
    <property type="match status" value="1"/>
</dbReference>
<feature type="binding site" evidence="9">
    <location>
        <position position="395"/>
    </location>
    <ligand>
        <name>Zn(2+)</name>
        <dbReference type="ChEBI" id="CHEBI:29105"/>
        <label>1</label>
    </ligand>
</feature>
<feature type="binding site" evidence="9">
    <location>
        <position position="381"/>
    </location>
    <ligand>
        <name>Zn(2+)</name>
        <dbReference type="ChEBI" id="CHEBI:29105"/>
        <label>2</label>
    </ligand>
</feature>
<accession>F8NF31</accession>
<evidence type="ECO:0000256" key="7">
    <source>
        <dbReference type="ARBA" id="ARBA00023242"/>
    </source>
</evidence>
<comment type="function">
    <text evidence="11">Component of an histone acetyltransferase complex.</text>
</comment>
<comment type="domain">
    <text evidence="11">The PHD-type zinc finger mediates the binding to H3K4me3.</text>
</comment>
<feature type="domain" description="PHD-type" evidence="13">
    <location>
        <begin position="365"/>
        <end position="414"/>
    </location>
</feature>
<comment type="similarity">
    <text evidence="2 11">Belongs to the ING family.</text>
</comment>
<dbReference type="EMBL" id="GL945428">
    <property type="protein sequence ID" value="EGO31151.1"/>
    <property type="molecule type" value="Genomic_DNA"/>
</dbReference>
<proteinExistence type="inferred from homology"/>
<organism>
    <name type="scientific">Serpula lacrymans var. lacrymans (strain S7.9)</name>
    <name type="common">Dry rot fungus</name>
    <dbReference type="NCBI Taxonomy" id="578457"/>
    <lineage>
        <taxon>Eukaryota</taxon>
        <taxon>Fungi</taxon>
        <taxon>Dikarya</taxon>
        <taxon>Basidiomycota</taxon>
        <taxon>Agaricomycotina</taxon>
        <taxon>Agaricomycetes</taxon>
        <taxon>Agaricomycetidae</taxon>
        <taxon>Boletales</taxon>
        <taxon>Coniophorineae</taxon>
        <taxon>Serpulaceae</taxon>
        <taxon>Serpula</taxon>
    </lineage>
</organism>
<reference evidence="14" key="1">
    <citation type="submission" date="2011-04" db="EMBL/GenBank/DDBJ databases">
        <title>Evolution of plant cell wall degrading machinery underlies the functional diversity of forest fungi.</title>
        <authorList>
            <consortium name="US DOE Joint Genome Institute (JGI-PGF)"/>
            <person name="Eastwood D.C."/>
            <person name="Floudas D."/>
            <person name="Binder M."/>
            <person name="Majcherczyk A."/>
            <person name="Schneider P."/>
            <person name="Aerts A."/>
            <person name="Asiegbu F.O."/>
            <person name="Baker S.E."/>
            <person name="Barry K."/>
            <person name="Bendiksby M."/>
            <person name="Blumentritt M."/>
            <person name="Coutinho P.M."/>
            <person name="Cullen D."/>
            <person name="Cullen D."/>
            <person name="Gathman A."/>
            <person name="Goodell B."/>
            <person name="Henrissat B."/>
            <person name="Ihrmark K."/>
            <person name="Kauserud H."/>
            <person name="Kohler A."/>
            <person name="LaButti K."/>
            <person name="Lapidus A."/>
            <person name="Lavin J.L."/>
            <person name="Lee Y.-H."/>
            <person name="Lindquist E."/>
            <person name="Lilly W."/>
            <person name="Lucas S."/>
            <person name="Morin E."/>
            <person name="Murat C."/>
            <person name="Oguiza J.A."/>
            <person name="Park J."/>
            <person name="Pisabarro A.G."/>
            <person name="Riley R."/>
            <person name="Rosling A."/>
            <person name="Salamov A."/>
            <person name="Schmidt O."/>
            <person name="Schmutz J."/>
            <person name="Skrede I."/>
            <person name="Stenlid J."/>
            <person name="Wiebenga A."/>
            <person name="Xie X."/>
            <person name="Kues U."/>
            <person name="Hibbett D.S."/>
            <person name="Hoffmeister D."/>
            <person name="Hogberg N."/>
            <person name="Martin F."/>
            <person name="Grigoriev I.V."/>
            <person name="Watkinson S.C."/>
        </authorList>
    </citation>
    <scope>NUCLEOTIDE SEQUENCE</scope>
    <source>
        <strain evidence="14">S7.9</strain>
    </source>
</reference>
<dbReference type="GO" id="GO:0006355">
    <property type="term" value="P:regulation of DNA-templated transcription"/>
    <property type="evidence" value="ECO:0007669"/>
    <property type="project" value="TreeGrafter"/>
</dbReference>
<feature type="site" description="Histone H3K4me3 binding" evidence="8">
    <location>
        <position position="382"/>
    </location>
</feature>
<feature type="site" description="Histone H3K4me3 binding" evidence="8">
    <location>
        <position position="378"/>
    </location>
</feature>
<dbReference type="GO" id="GO:0008270">
    <property type="term" value="F:zinc ion binding"/>
    <property type="evidence" value="ECO:0007669"/>
    <property type="project" value="UniProtKB-KW"/>
</dbReference>
<evidence type="ECO:0000256" key="1">
    <source>
        <dbReference type="ARBA" id="ARBA00004123"/>
    </source>
</evidence>
<dbReference type="PROSITE" id="PS50016">
    <property type="entry name" value="ZF_PHD_2"/>
    <property type="match status" value="1"/>
</dbReference>
<feature type="binding site" evidence="9">
    <location>
        <position position="392"/>
    </location>
    <ligand>
        <name>Zn(2+)</name>
        <dbReference type="ChEBI" id="CHEBI:29105"/>
        <label>1</label>
    </ligand>
</feature>
<dbReference type="GO" id="GO:0005634">
    <property type="term" value="C:nucleus"/>
    <property type="evidence" value="ECO:0007669"/>
    <property type="project" value="UniProtKB-SubCell"/>
</dbReference>
<comment type="subcellular location">
    <subcellularLocation>
        <location evidence="1 11">Nucleus</location>
    </subcellularLocation>
</comment>
<dbReference type="SUPFAM" id="SSF57903">
    <property type="entry name" value="FYVE/PHD zinc finger"/>
    <property type="match status" value="1"/>
</dbReference>
<dbReference type="InterPro" id="IPR013083">
    <property type="entry name" value="Znf_RING/FYVE/PHD"/>
</dbReference>
<evidence type="ECO:0000256" key="6">
    <source>
        <dbReference type="ARBA" id="ARBA00022853"/>
    </source>
</evidence>
<keyword evidence="7 11" id="KW-0539">Nucleus</keyword>
<evidence type="ECO:0000259" key="13">
    <source>
        <dbReference type="PROSITE" id="PS50016"/>
    </source>
</evidence>
<dbReference type="InterPro" id="IPR028651">
    <property type="entry name" value="ING_fam"/>
</dbReference>
<dbReference type="Gene3D" id="6.10.140.1740">
    <property type="match status" value="1"/>
</dbReference>
<dbReference type="InterPro" id="IPR011011">
    <property type="entry name" value="Znf_FYVE_PHD"/>
</dbReference>
<dbReference type="Gene3D" id="3.30.40.10">
    <property type="entry name" value="Zinc/RING finger domain, C3HC4 (zinc finger)"/>
    <property type="match status" value="1"/>
</dbReference>
<evidence type="ECO:0000313" key="14">
    <source>
        <dbReference type="EMBL" id="EGO31151.1"/>
    </source>
</evidence>
<dbReference type="CDD" id="cd15505">
    <property type="entry name" value="PHD_ING"/>
    <property type="match status" value="1"/>
</dbReference>
<dbReference type="PROSITE" id="PS01359">
    <property type="entry name" value="ZF_PHD_1"/>
    <property type="match status" value="1"/>
</dbReference>
<keyword evidence="3 9" id="KW-0479">Metal-binding</keyword>
<evidence type="ECO:0000256" key="3">
    <source>
        <dbReference type="ARBA" id="ARBA00022723"/>
    </source>
</evidence>
<evidence type="ECO:0000256" key="4">
    <source>
        <dbReference type="ARBA" id="ARBA00022771"/>
    </source>
</evidence>
<comment type="subunit">
    <text evidence="11">Component of an histone acetyltransferase complex. Interacts with H3K4me3 and to a lesser extent with H3K4me2.</text>
</comment>
<dbReference type="InterPro" id="IPR024610">
    <property type="entry name" value="ING_N_histone-binding"/>
</dbReference>
<dbReference type="AlphaFoldDB" id="F8NF31"/>
<dbReference type="PANTHER" id="PTHR10333:SF42">
    <property type="entry name" value="INHIBITOR OF GROWTH PROTEIN 5"/>
    <property type="match status" value="1"/>
</dbReference>
<feature type="binding site" evidence="9">
    <location>
        <position position="411"/>
    </location>
    <ligand>
        <name>Zn(2+)</name>
        <dbReference type="ChEBI" id="CHEBI:29105"/>
        <label>2</label>
    </ligand>
</feature>
<feature type="binding site" evidence="9">
    <location>
        <position position="368"/>
    </location>
    <ligand>
        <name>Zn(2+)</name>
        <dbReference type="ChEBI" id="CHEBI:29105"/>
        <label>1</label>
    </ligand>
</feature>
<feature type="binding site" evidence="9">
    <location>
        <position position="386"/>
    </location>
    <ligand>
        <name>Zn(2+)</name>
        <dbReference type="ChEBI" id="CHEBI:29105"/>
        <label>2</label>
    </ligand>
</feature>
<dbReference type="HOGENOM" id="CLU_006204_2_0_1"/>
<dbReference type="SMART" id="SM01408">
    <property type="entry name" value="ING"/>
    <property type="match status" value="1"/>
</dbReference>
<evidence type="ECO:0000256" key="12">
    <source>
        <dbReference type="SAM" id="MobiDB-lite"/>
    </source>
</evidence>
<keyword evidence="5 9" id="KW-0862">Zinc</keyword>
<dbReference type="InterPro" id="IPR019786">
    <property type="entry name" value="Zinc_finger_PHD-type_CS"/>
</dbReference>
<dbReference type="GeneID" id="18812533"/>
<dbReference type="Proteomes" id="UP000008064">
    <property type="component" value="Unassembled WGS sequence"/>
</dbReference>
<dbReference type="KEGG" id="sla:SERLADRAFT_405040"/>
<dbReference type="CDD" id="cd16859">
    <property type="entry name" value="ING_ING4_5"/>
    <property type="match status" value="1"/>
</dbReference>
<sequence length="442" mass="47019">MAPSRAPSTMNPGNSNTAYTLSLLSEYTHSLDSLPLDLSRNFADLRELDAVLSSSVASITGKIQKLTRMIEENTSPKQERLFLLAEIAEEATRLKLGGEDKIRVASQAADNLKGHTGHMTALLSHIPALDMSILNRKTTYPHVAPRSFMPHTTMESGRRRRGAYSSLLASAPDFSPAKRKRQPRDDDLDGGGSKSPRKDRSGDATTQRARNGARARKPERAISPAESMVSVISHNVTQNTQTAANNSRSGAQHASGRAGNASGTNKRTRPSASNHQDNDTPSEATSAARRDIFNAPPSSSVSHPSLPLRGVNVYDLPSGHAIPPSEWAGPLPPGQLEGPGTPVVAAAAADALTEAGDGDGEGDDRTYCFCDGISYGEMIACDDASCEREWFHLACIGLSVPPDGTWYCEVCRNKQRNAKRGGRGGKRRSGGARSGAKAANGA</sequence>
<evidence type="ECO:0000256" key="2">
    <source>
        <dbReference type="ARBA" id="ARBA00010210"/>
    </source>
</evidence>
<dbReference type="OrthoDB" id="2505961at2759"/>
<keyword evidence="4 10" id="KW-0863">Zinc-finger</keyword>
<evidence type="ECO:0000256" key="8">
    <source>
        <dbReference type="PIRSR" id="PIRSR628651-50"/>
    </source>
</evidence>
<feature type="region of interest" description="Disordered" evidence="12">
    <location>
        <begin position="169"/>
        <end position="225"/>
    </location>
</feature>
<dbReference type="GO" id="GO:0006325">
    <property type="term" value="P:chromatin organization"/>
    <property type="evidence" value="ECO:0007669"/>
    <property type="project" value="UniProtKB-KW"/>
</dbReference>
<evidence type="ECO:0000256" key="11">
    <source>
        <dbReference type="RuleBase" id="RU361213"/>
    </source>
</evidence>
<evidence type="ECO:0000256" key="5">
    <source>
        <dbReference type="ARBA" id="ARBA00022833"/>
    </source>
</evidence>
<feature type="binding site" evidence="9">
    <location>
        <position position="408"/>
    </location>
    <ligand>
        <name>Zn(2+)</name>
        <dbReference type="ChEBI" id="CHEBI:29105"/>
        <label>2</label>
    </ligand>
</feature>
<feature type="site" description="Histone H3K4me3 binding" evidence="8">
    <location>
        <position position="367"/>
    </location>
</feature>
<protein>
    <recommendedName>
        <fullName evidence="11">Chromatin modification-related protein</fullName>
    </recommendedName>
</protein>
<feature type="region of interest" description="Disordered" evidence="12">
    <location>
        <begin position="240"/>
        <end position="286"/>
    </location>
</feature>
<feature type="compositionally biased region" description="Basic residues" evidence="12">
    <location>
        <begin position="417"/>
        <end position="430"/>
    </location>
</feature>
<dbReference type="InterPro" id="IPR019787">
    <property type="entry name" value="Znf_PHD-finger"/>
</dbReference>
<dbReference type="GO" id="GO:0000785">
    <property type="term" value="C:chromatin"/>
    <property type="evidence" value="ECO:0007669"/>
    <property type="project" value="UniProtKB-ARBA"/>
</dbReference>
<dbReference type="SMART" id="SM00249">
    <property type="entry name" value="PHD"/>
    <property type="match status" value="1"/>
</dbReference>
<gene>
    <name evidence="14" type="ORF">SERLADRAFT_405040</name>
</gene>
<feature type="compositionally biased region" description="Polar residues" evidence="12">
    <location>
        <begin position="261"/>
        <end position="285"/>
    </location>
</feature>
<feature type="binding site" evidence="9">
    <location>
        <position position="370"/>
    </location>
    <ligand>
        <name>Zn(2+)</name>
        <dbReference type="ChEBI" id="CHEBI:29105"/>
        <label>1</label>
    </ligand>
</feature>
<dbReference type="InterPro" id="IPR001965">
    <property type="entry name" value="Znf_PHD"/>
</dbReference>
<name>F8NF31_SERL9</name>
<dbReference type="Pfam" id="PF12998">
    <property type="entry name" value="ING"/>
    <property type="match status" value="1"/>
</dbReference>
<feature type="region of interest" description="Disordered" evidence="12">
    <location>
        <begin position="417"/>
        <end position="442"/>
    </location>
</feature>